<sequence length="124" mass="13182">MGTIVHQRFVSVGKFSRVQVEQWRVVTCMCNQPIGDFTLCGGGEFSAGVEIGSGIGDTDGGEGCELLVGAGGHLPCNILRCRPEVVVMGSFDTNCVCTLFEEELFGKLDFLAAHHEVASGTVEL</sequence>
<proteinExistence type="predicted"/>
<protein>
    <submittedName>
        <fullName evidence="1">Uncharacterized protein</fullName>
    </submittedName>
</protein>
<accession>A0AAV4W652</accession>
<gene>
    <name evidence="1" type="ORF">CEXT_539691</name>
</gene>
<dbReference type="AlphaFoldDB" id="A0AAV4W652"/>
<name>A0AAV4W652_CAEEX</name>
<comment type="caution">
    <text evidence="1">The sequence shown here is derived from an EMBL/GenBank/DDBJ whole genome shotgun (WGS) entry which is preliminary data.</text>
</comment>
<organism evidence="1 2">
    <name type="scientific">Caerostris extrusa</name>
    <name type="common">Bark spider</name>
    <name type="synonym">Caerostris bankana</name>
    <dbReference type="NCBI Taxonomy" id="172846"/>
    <lineage>
        <taxon>Eukaryota</taxon>
        <taxon>Metazoa</taxon>
        <taxon>Ecdysozoa</taxon>
        <taxon>Arthropoda</taxon>
        <taxon>Chelicerata</taxon>
        <taxon>Arachnida</taxon>
        <taxon>Araneae</taxon>
        <taxon>Araneomorphae</taxon>
        <taxon>Entelegynae</taxon>
        <taxon>Araneoidea</taxon>
        <taxon>Araneidae</taxon>
        <taxon>Caerostris</taxon>
    </lineage>
</organism>
<evidence type="ECO:0000313" key="2">
    <source>
        <dbReference type="Proteomes" id="UP001054945"/>
    </source>
</evidence>
<dbReference type="EMBL" id="BPLR01015575">
    <property type="protein sequence ID" value="GIY77073.1"/>
    <property type="molecule type" value="Genomic_DNA"/>
</dbReference>
<evidence type="ECO:0000313" key="1">
    <source>
        <dbReference type="EMBL" id="GIY77073.1"/>
    </source>
</evidence>
<reference evidence="1 2" key="1">
    <citation type="submission" date="2021-06" db="EMBL/GenBank/DDBJ databases">
        <title>Caerostris extrusa draft genome.</title>
        <authorList>
            <person name="Kono N."/>
            <person name="Arakawa K."/>
        </authorList>
    </citation>
    <scope>NUCLEOTIDE SEQUENCE [LARGE SCALE GENOMIC DNA]</scope>
</reference>
<dbReference type="Proteomes" id="UP001054945">
    <property type="component" value="Unassembled WGS sequence"/>
</dbReference>
<keyword evidence="2" id="KW-1185">Reference proteome</keyword>